<evidence type="ECO:0000256" key="6">
    <source>
        <dbReference type="SAM" id="MobiDB-lite"/>
    </source>
</evidence>
<dbReference type="PANTHER" id="PTHR47447:SF17">
    <property type="entry name" value="OS12G0638900 PROTEIN"/>
    <property type="match status" value="1"/>
</dbReference>
<evidence type="ECO:0000256" key="1">
    <source>
        <dbReference type="ARBA" id="ARBA00006192"/>
    </source>
</evidence>
<gene>
    <name evidence="8" type="ORF">BDV96DRAFT_691605</name>
</gene>
<name>A0A6A5YSJ9_9PLEO</name>
<dbReference type="InterPro" id="IPR002885">
    <property type="entry name" value="PPR_rpt"/>
</dbReference>
<evidence type="ECO:0000259" key="7">
    <source>
        <dbReference type="Pfam" id="PF23276"/>
    </source>
</evidence>
<dbReference type="Pfam" id="PF23276">
    <property type="entry name" value="TPR_24"/>
    <property type="match status" value="1"/>
</dbReference>
<protein>
    <recommendedName>
        <fullName evidence="7">Pentatricopeptide repeat-containing protein-mitochondrial domain-containing protein</fullName>
    </recommendedName>
</protein>
<dbReference type="Pfam" id="PF13812">
    <property type="entry name" value="PPR_3"/>
    <property type="match status" value="2"/>
</dbReference>
<evidence type="ECO:0000256" key="3">
    <source>
        <dbReference type="ARBA" id="ARBA00044493"/>
    </source>
</evidence>
<comment type="function">
    <text evidence="3">Regulates mitochondrial small subunit maturation by controlling 15S rRNA 5'-end processing. Localizes to the 5' precursor of the 15S rRNA in a position that is subsequently occupied by mS47 in the mature yeast mtSSU. Uses structure and sequence-specific RNA recognition, binding to a single-stranded region of the precursor and specifically recognizing bases -6 to -1. The exchange of Ccm1 for mS47 is coupled to the irreversible removal of precursor rRNA that is accompanied by conformational changes of the mitoribosomal proteins uS5m and mS26. These conformational changes signal completion of 5'-end rRNA processing through protection of the mature 5'-end of the 15S rRNA and stabilization of mS47. The removal of the 5' precursor together with the dissociation of Ccm1 may be catalyzed by the 5'-3' exoribonuclease Pet127. Involved in the specific removal of group I introns in mitochondrial encoded transcripts.</text>
</comment>
<sequence length="677" mass="75667">MTTRPVIADGLWRCLCPSFQPNSSALRRFARIRPLNGSILHPNSSHCRRTQSTTPSHFDSNPLPPVATNDEGLTPSGHSRRTRGAVASLFEDNSSVTGRGVTSPSRSEVKARKRNADPDLVSLSTPELYERLKKPASSKIYGDVFNVVKILLRDRRELPNLAMYSAMILSFVSPEDGTAGMVRKLLEDMREDGIELDSQTCHHVLEALAVHPDHLLRNEILEYMRNRWFTLSDRGHNMVVAGLLRDRFFEQALDKLEDMVRQRIKVQPWVFDKAIYFLLDYGEVEEAYQLLSSRLHNCEAPVSYTLYSQLLDTAARLQYAEAAKHVWNTQVIPGYVKPPTSTCLLTLSLASRIGDVNLGTDVFRVLTERQIIFDTHHYELLLQTYLHPASGNLPAALNIILIMAESGMHPTEAALHPLYTYLSAKKERPLEAFTILQSFEASGKQVPTAAVNVCIQSSIQHRNLPEAIEIYKALHTVSKAGPTTNTFNILFRGCYRATRDVPDDNDTDNVHIVTPEIRQRRQETVKKELAMFLASEMLQLGLEPNALTYDRLVHVCALAGDSDDAFAYYEEMRNQGFTGRRGMYSYLIDVGLIAGDERTVAVLEDMRAAGFRPKKEDARAVSSRFMNRIVGEARGGVSAVGEARSEGGMEGDMGVAAEANDGLSLLEETSRKQGRVD</sequence>
<keyword evidence="2" id="KW-0677">Repeat</keyword>
<dbReference type="InterPro" id="IPR057027">
    <property type="entry name" value="TPR_mt"/>
</dbReference>
<comment type="subunit">
    <text evidence="4">Binds to mitochondrial small subunit 15S rRNA.</text>
</comment>
<evidence type="ECO:0000256" key="2">
    <source>
        <dbReference type="ARBA" id="ARBA00022737"/>
    </source>
</evidence>
<dbReference type="PANTHER" id="PTHR47447">
    <property type="entry name" value="OS03G0856100 PROTEIN"/>
    <property type="match status" value="1"/>
</dbReference>
<dbReference type="InterPro" id="IPR011990">
    <property type="entry name" value="TPR-like_helical_dom_sf"/>
</dbReference>
<reference evidence="8" key="1">
    <citation type="journal article" date="2020" name="Stud. Mycol.">
        <title>101 Dothideomycetes genomes: a test case for predicting lifestyles and emergence of pathogens.</title>
        <authorList>
            <person name="Haridas S."/>
            <person name="Albert R."/>
            <person name="Binder M."/>
            <person name="Bloem J."/>
            <person name="Labutti K."/>
            <person name="Salamov A."/>
            <person name="Andreopoulos B."/>
            <person name="Baker S."/>
            <person name="Barry K."/>
            <person name="Bills G."/>
            <person name="Bluhm B."/>
            <person name="Cannon C."/>
            <person name="Castanera R."/>
            <person name="Culley D."/>
            <person name="Daum C."/>
            <person name="Ezra D."/>
            <person name="Gonzalez J."/>
            <person name="Henrissat B."/>
            <person name="Kuo A."/>
            <person name="Liang C."/>
            <person name="Lipzen A."/>
            <person name="Lutzoni F."/>
            <person name="Magnuson J."/>
            <person name="Mondo S."/>
            <person name="Nolan M."/>
            <person name="Ohm R."/>
            <person name="Pangilinan J."/>
            <person name="Park H.-J."/>
            <person name="Ramirez L."/>
            <person name="Alfaro M."/>
            <person name="Sun H."/>
            <person name="Tritt A."/>
            <person name="Yoshinaga Y."/>
            <person name="Zwiers L.-H."/>
            <person name="Turgeon B."/>
            <person name="Goodwin S."/>
            <person name="Spatafora J."/>
            <person name="Crous P."/>
            <person name="Grigoriev I."/>
        </authorList>
    </citation>
    <scope>NUCLEOTIDE SEQUENCE</scope>
    <source>
        <strain evidence="8">CBS 627.86</strain>
    </source>
</reference>
<dbReference type="AlphaFoldDB" id="A0A6A5YSJ9"/>
<feature type="compositionally biased region" description="Polar residues" evidence="6">
    <location>
        <begin position="91"/>
        <end position="106"/>
    </location>
</feature>
<accession>A0A6A5YSJ9</accession>
<evidence type="ECO:0000256" key="4">
    <source>
        <dbReference type="ARBA" id="ARBA00044511"/>
    </source>
</evidence>
<evidence type="ECO:0000256" key="5">
    <source>
        <dbReference type="PROSITE-ProRule" id="PRU00708"/>
    </source>
</evidence>
<dbReference type="NCBIfam" id="TIGR00756">
    <property type="entry name" value="PPR"/>
    <property type="match status" value="1"/>
</dbReference>
<feature type="compositionally biased region" description="Polar residues" evidence="6">
    <location>
        <begin position="41"/>
        <end position="59"/>
    </location>
</feature>
<feature type="region of interest" description="Disordered" evidence="6">
    <location>
        <begin position="40"/>
        <end position="114"/>
    </location>
</feature>
<dbReference type="PROSITE" id="PS51375">
    <property type="entry name" value="PPR"/>
    <property type="match status" value="1"/>
</dbReference>
<dbReference type="OrthoDB" id="747253at2759"/>
<keyword evidence="9" id="KW-1185">Reference proteome</keyword>
<proteinExistence type="inferred from homology"/>
<evidence type="ECO:0000313" key="8">
    <source>
        <dbReference type="EMBL" id="KAF2109980.1"/>
    </source>
</evidence>
<dbReference type="EMBL" id="ML977340">
    <property type="protein sequence ID" value="KAF2109980.1"/>
    <property type="molecule type" value="Genomic_DNA"/>
</dbReference>
<comment type="similarity">
    <text evidence="1">Belongs to the CCM1 family.</text>
</comment>
<evidence type="ECO:0000313" key="9">
    <source>
        <dbReference type="Proteomes" id="UP000799770"/>
    </source>
</evidence>
<feature type="domain" description="Pentatricopeptide repeat-containing protein-mitochondrial" evidence="7">
    <location>
        <begin position="341"/>
        <end position="473"/>
    </location>
</feature>
<dbReference type="Proteomes" id="UP000799770">
    <property type="component" value="Unassembled WGS sequence"/>
</dbReference>
<dbReference type="Gene3D" id="1.25.40.10">
    <property type="entry name" value="Tetratricopeptide repeat domain"/>
    <property type="match status" value="3"/>
</dbReference>
<organism evidence="8 9">
    <name type="scientific">Lophiotrema nucula</name>
    <dbReference type="NCBI Taxonomy" id="690887"/>
    <lineage>
        <taxon>Eukaryota</taxon>
        <taxon>Fungi</taxon>
        <taxon>Dikarya</taxon>
        <taxon>Ascomycota</taxon>
        <taxon>Pezizomycotina</taxon>
        <taxon>Dothideomycetes</taxon>
        <taxon>Pleosporomycetidae</taxon>
        <taxon>Pleosporales</taxon>
        <taxon>Lophiotremataceae</taxon>
        <taxon>Lophiotrema</taxon>
    </lineage>
</organism>
<feature type="repeat" description="PPR" evidence="5">
    <location>
        <begin position="545"/>
        <end position="579"/>
    </location>
</feature>